<feature type="transmembrane region" description="Helical" evidence="6">
    <location>
        <begin position="124"/>
        <end position="141"/>
    </location>
</feature>
<feature type="transmembrane region" description="Helical" evidence="6">
    <location>
        <begin position="240"/>
        <end position="257"/>
    </location>
</feature>
<evidence type="ECO:0000256" key="5">
    <source>
        <dbReference type="ARBA" id="ARBA00023136"/>
    </source>
</evidence>
<evidence type="ECO:0000313" key="8">
    <source>
        <dbReference type="EMBL" id="MFC4564812.1"/>
    </source>
</evidence>
<dbReference type="PANTHER" id="PTHR42718:SF9">
    <property type="entry name" value="MAJOR FACILITATOR SUPERFAMILY MULTIDRUG TRANSPORTER MFSC"/>
    <property type="match status" value="1"/>
</dbReference>
<feature type="transmembrane region" description="Helical" evidence="6">
    <location>
        <begin position="59"/>
        <end position="82"/>
    </location>
</feature>
<reference evidence="9" key="1">
    <citation type="journal article" date="2019" name="Int. J. Syst. Evol. Microbiol.">
        <title>The Global Catalogue of Microorganisms (GCM) 10K type strain sequencing project: providing services to taxonomists for standard genome sequencing and annotation.</title>
        <authorList>
            <consortium name="The Broad Institute Genomics Platform"/>
            <consortium name="The Broad Institute Genome Sequencing Center for Infectious Disease"/>
            <person name="Wu L."/>
            <person name="Ma J."/>
        </authorList>
    </citation>
    <scope>NUCLEOTIDE SEQUENCE [LARGE SCALE GENOMIC DNA]</scope>
    <source>
        <strain evidence="9">XZYJ18</strain>
    </source>
</reference>
<evidence type="ECO:0000259" key="7">
    <source>
        <dbReference type="PROSITE" id="PS50850"/>
    </source>
</evidence>
<feature type="transmembrane region" description="Helical" evidence="6">
    <location>
        <begin position="179"/>
        <end position="198"/>
    </location>
</feature>
<dbReference type="Proteomes" id="UP001595923">
    <property type="component" value="Unassembled WGS sequence"/>
</dbReference>
<dbReference type="InterPro" id="IPR011701">
    <property type="entry name" value="MFS"/>
</dbReference>
<dbReference type="Pfam" id="PF07690">
    <property type="entry name" value="MFS_1"/>
    <property type="match status" value="1"/>
</dbReference>
<accession>A0ABV9E1E8</accession>
<feature type="transmembrane region" description="Helical" evidence="6">
    <location>
        <begin position="153"/>
        <end position="173"/>
    </location>
</feature>
<keyword evidence="3 6" id="KW-0812">Transmembrane</keyword>
<feature type="transmembrane region" description="Helical" evidence="6">
    <location>
        <begin position="413"/>
        <end position="432"/>
    </location>
</feature>
<feature type="transmembrane region" description="Helical" evidence="6">
    <location>
        <begin position="366"/>
        <end position="392"/>
    </location>
</feature>
<dbReference type="PANTHER" id="PTHR42718">
    <property type="entry name" value="MAJOR FACILITATOR SUPERFAMILY MULTIDRUG TRANSPORTER MFSC"/>
    <property type="match status" value="1"/>
</dbReference>
<evidence type="ECO:0000256" key="2">
    <source>
        <dbReference type="ARBA" id="ARBA00022448"/>
    </source>
</evidence>
<evidence type="ECO:0000256" key="1">
    <source>
        <dbReference type="ARBA" id="ARBA00004651"/>
    </source>
</evidence>
<feature type="transmembrane region" description="Helical" evidence="6">
    <location>
        <begin position="94"/>
        <end position="118"/>
    </location>
</feature>
<feature type="domain" description="Major facilitator superfamily (MFS) profile" evidence="7">
    <location>
        <begin position="25"/>
        <end position="461"/>
    </location>
</feature>
<feature type="transmembrane region" description="Helical" evidence="6">
    <location>
        <begin position="438"/>
        <end position="458"/>
    </location>
</feature>
<sequence>MPTTGSAARPAADPAAGTRGRRPAALAAAVTGFFVITLDATIVNVALPSIRADLGGGMAGLQWVVDGYTLVFAALLLSAGALTDRIGARRSLTAGLAVFVLASAACGLAPGLGVLVAARFVQGIGAAAMMPATLALIRAAYDDPAERARAIAVWAMGGAAAAASGPVVGGLLTEVSWPLIFFINVPVGAAALLLLLCATASPLRKAPFDWAGQLAAVAAMGGLTFGVIEAGAAGFTAPRVLASLTVAVAGTAAFLLIEARAAHPMVPLELFRDRAVVIAVALGFAFMVAFYGLPFLYSLYFQQVRGLSPMATGLAFVPMLAVASLLTPVVARLVERIGRRASITAGLLVMSAGVAVLAVLPAAAPVWLVAVLLFPVGLGGPLIMPPITAHLLDSVPAHRAGVAGGILNTARQVGGALAIAVFGALLAGPAGFTAGVRACLVITCVLLVATTAATPLLGRRRQGAAHAS</sequence>
<feature type="transmembrane region" description="Helical" evidence="6">
    <location>
        <begin position="277"/>
        <end position="301"/>
    </location>
</feature>
<protein>
    <submittedName>
        <fullName evidence="8">MFS transporter</fullName>
    </submittedName>
</protein>
<evidence type="ECO:0000256" key="3">
    <source>
        <dbReference type="ARBA" id="ARBA00022692"/>
    </source>
</evidence>
<keyword evidence="4 6" id="KW-1133">Transmembrane helix</keyword>
<comment type="caution">
    <text evidence="8">The sequence shown here is derived from an EMBL/GenBank/DDBJ whole genome shotgun (WGS) entry which is preliminary data.</text>
</comment>
<dbReference type="PROSITE" id="PS00216">
    <property type="entry name" value="SUGAR_TRANSPORT_1"/>
    <property type="match status" value="1"/>
</dbReference>
<evidence type="ECO:0000313" key="9">
    <source>
        <dbReference type="Proteomes" id="UP001595923"/>
    </source>
</evidence>
<dbReference type="InterPro" id="IPR005829">
    <property type="entry name" value="Sugar_transporter_CS"/>
</dbReference>
<dbReference type="EMBL" id="JBHSFQ010000029">
    <property type="protein sequence ID" value="MFC4564812.1"/>
    <property type="molecule type" value="Genomic_DNA"/>
</dbReference>
<dbReference type="Gene3D" id="1.20.1720.10">
    <property type="entry name" value="Multidrug resistance protein D"/>
    <property type="match status" value="1"/>
</dbReference>
<feature type="transmembrane region" description="Helical" evidence="6">
    <location>
        <begin position="341"/>
        <end position="360"/>
    </location>
</feature>
<dbReference type="PROSITE" id="PS50850">
    <property type="entry name" value="MFS"/>
    <property type="match status" value="1"/>
</dbReference>
<organism evidence="8 9">
    <name type="scientific">Nocardiopsis mangrovi</name>
    <dbReference type="NCBI Taxonomy" id="1179818"/>
    <lineage>
        <taxon>Bacteria</taxon>
        <taxon>Bacillati</taxon>
        <taxon>Actinomycetota</taxon>
        <taxon>Actinomycetes</taxon>
        <taxon>Streptosporangiales</taxon>
        <taxon>Nocardiopsidaceae</taxon>
        <taxon>Nocardiopsis</taxon>
    </lineage>
</organism>
<keyword evidence="2" id="KW-0813">Transport</keyword>
<keyword evidence="5 6" id="KW-0472">Membrane</keyword>
<dbReference type="RefSeq" id="WP_378578286.1">
    <property type="nucleotide sequence ID" value="NZ_JBHSFQ010000029.1"/>
</dbReference>
<feature type="transmembrane region" description="Helical" evidence="6">
    <location>
        <begin position="24"/>
        <end position="47"/>
    </location>
</feature>
<dbReference type="SUPFAM" id="SSF103473">
    <property type="entry name" value="MFS general substrate transporter"/>
    <property type="match status" value="1"/>
</dbReference>
<proteinExistence type="predicted"/>
<gene>
    <name evidence="8" type="ORF">ACFO4E_23385</name>
</gene>
<dbReference type="InterPro" id="IPR020846">
    <property type="entry name" value="MFS_dom"/>
</dbReference>
<dbReference type="Gene3D" id="1.20.1250.20">
    <property type="entry name" value="MFS general substrate transporter like domains"/>
    <property type="match status" value="1"/>
</dbReference>
<comment type="subcellular location">
    <subcellularLocation>
        <location evidence="1">Cell membrane</location>
        <topology evidence="1">Multi-pass membrane protein</topology>
    </subcellularLocation>
</comment>
<evidence type="ECO:0000256" key="4">
    <source>
        <dbReference type="ARBA" id="ARBA00022989"/>
    </source>
</evidence>
<name>A0ABV9E1E8_9ACTN</name>
<dbReference type="InterPro" id="IPR036259">
    <property type="entry name" value="MFS_trans_sf"/>
</dbReference>
<feature type="transmembrane region" description="Helical" evidence="6">
    <location>
        <begin position="313"/>
        <end position="334"/>
    </location>
</feature>
<feature type="transmembrane region" description="Helical" evidence="6">
    <location>
        <begin position="210"/>
        <end position="228"/>
    </location>
</feature>
<evidence type="ECO:0000256" key="6">
    <source>
        <dbReference type="SAM" id="Phobius"/>
    </source>
</evidence>
<keyword evidence="9" id="KW-1185">Reference proteome</keyword>